<accession>A0A0M3IXL6</accession>
<dbReference type="Proteomes" id="UP000036681">
    <property type="component" value="Unplaced"/>
</dbReference>
<keyword evidence="2" id="KW-1185">Reference proteome</keyword>
<reference evidence="3" key="1">
    <citation type="submission" date="2017-02" db="UniProtKB">
        <authorList>
            <consortium name="WormBaseParasite"/>
        </authorList>
    </citation>
    <scope>IDENTIFICATION</scope>
</reference>
<dbReference type="WBParaSite" id="ALUE_0002349401-mRNA-1">
    <property type="protein sequence ID" value="ALUE_0002349401-mRNA-1"/>
    <property type="gene ID" value="ALUE_0002349401"/>
</dbReference>
<feature type="region of interest" description="Disordered" evidence="1">
    <location>
        <begin position="1"/>
        <end position="59"/>
    </location>
</feature>
<feature type="compositionally biased region" description="Polar residues" evidence="1">
    <location>
        <begin position="24"/>
        <end position="43"/>
    </location>
</feature>
<name>A0A0M3IXL6_ASCLU</name>
<protein>
    <submittedName>
        <fullName evidence="3">Ovule protein</fullName>
    </submittedName>
</protein>
<evidence type="ECO:0000256" key="1">
    <source>
        <dbReference type="SAM" id="MobiDB-lite"/>
    </source>
</evidence>
<sequence length="92" mass="9976">MNSSGPIVASHPPTPQTSSQTPQRSHVSDSQLMHHQGHMNSSGPIVASHPPTPQTSSQTPQVCLYSITTLMCSLKIGHLYVELRISIFVDML</sequence>
<organism evidence="2 3">
    <name type="scientific">Ascaris lumbricoides</name>
    <name type="common">Giant roundworm</name>
    <dbReference type="NCBI Taxonomy" id="6252"/>
    <lineage>
        <taxon>Eukaryota</taxon>
        <taxon>Metazoa</taxon>
        <taxon>Ecdysozoa</taxon>
        <taxon>Nematoda</taxon>
        <taxon>Chromadorea</taxon>
        <taxon>Rhabditida</taxon>
        <taxon>Spirurina</taxon>
        <taxon>Ascaridomorpha</taxon>
        <taxon>Ascaridoidea</taxon>
        <taxon>Ascarididae</taxon>
        <taxon>Ascaris</taxon>
    </lineage>
</organism>
<evidence type="ECO:0000313" key="2">
    <source>
        <dbReference type="Proteomes" id="UP000036681"/>
    </source>
</evidence>
<evidence type="ECO:0000313" key="3">
    <source>
        <dbReference type="WBParaSite" id="ALUE_0002349401-mRNA-1"/>
    </source>
</evidence>
<proteinExistence type="predicted"/>
<dbReference type="AlphaFoldDB" id="A0A0M3IXL6"/>